<comment type="caution">
    <text evidence="2">The sequence shown here is derived from an EMBL/GenBank/DDBJ whole genome shotgun (WGS) entry which is preliminary data.</text>
</comment>
<dbReference type="GO" id="GO:0006508">
    <property type="term" value="P:proteolysis"/>
    <property type="evidence" value="ECO:0007669"/>
    <property type="project" value="UniProtKB-KW"/>
</dbReference>
<organism evidence="2 3">
    <name type="scientific">Virgibacillus natechei</name>
    <dbReference type="NCBI Taxonomy" id="1216297"/>
    <lineage>
        <taxon>Bacteria</taxon>
        <taxon>Bacillati</taxon>
        <taxon>Bacillota</taxon>
        <taxon>Bacilli</taxon>
        <taxon>Bacillales</taxon>
        <taxon>Bacillaceae</taxon>
        <taxon>Virgibacillus</taxon>
    </lineage>
</organism>
<accession>A0ABS4IAR9</accession>
<evidence type="ECO:0000313" key="3">
    <source>
        <dbReference type="Proteomes" id="UP001519345"/>
    </source>
</evidence>
<proteinExistence type="predicted"/>
<evidence type="ECO:0000256" key="1">
    <source>
        <dbReference type="SAM" id="SignalP"/>
    </source>
</evidence>
<gene>
    <name evidence="2" type="ORF">J2Z83_000085</name>
</gene>
<name>A0ABS4IAR9_9BACI</name>
<dbReference type="GO" id="GO:0008233">
    <property type="term" value="F:peptidase activity"/>
    <property type="evidence" value="ECO:0007669"/>
    <property type="project" value="UniProtKB-KW"/>
</dbReference>
<feature type="signal peptide" evidence="1">
    <location>
        <begin position="1"/>
        <end position="23"/>
    </location>
</feature>
<dbReference type="PROSITE" id="PS51257">
    <property type="entry name" value="PROKAR_LIPOPROTEIN"/>
    <property type="match status" value="1"/>
</dbReference>
<keyword evidence="2" id="KW-0645">Protease</keyword>
<protein>
    <submittedName>
        <fullName evidence="2">S18 family serine protease</fullName>
    </submittedName>
</protein>
<dbReference type="RefSeq" id="WP_209461238.1">
    <property type="nucleotide sequence ID" value="NZ_CP110224.1"/>
</dbReference>
<sequence length="132" mass="14912">MKKILLMLSLSLILLSACNSVNIHEDVDEEVAEDALQLMDVVTTNVDKGTLYEDASSEDQNVVDSYYSKYMGEFSTKKDLYDDVDEDILIISNATTARYMEGITLETEKDSLKDSEERLKEFVESGEGYNID</sequence>
<evidence type="ECO:0000313" key="2">
    <source>
        <dbReference type="EMBL" id="MBP1967993.1"/>
    </source>
</evidence>
<reference evidence="2 3" key="1">
    <citation type="submission" date="2021-03" db="EMBL/GenBank/DDBJ databases">
        <title>Genomic Encyclopedia of Type Strains, Phase IV (KMG-IV): sequencing the most valuable type-strain genomes for metagenomic binning, comparative biology and taxonomic classification.</title>
        <authorList>
            <person name="Goeker M."/>
        </authorList>
    </citation>
    <scope>NUCLEOTIDE SEQUENCE [LARGE SCALE GENOMIC DNA]</scope>
    <source>
        <strain evidence="2 3">DSM 25609</strain>
    </source>
</reference>
<dbReference type="Proteomes" id="UP001519345">
    <property type="component" value="Unassembled WGS sequence"/>
</dbReference>
<keyword evidence="1" id="KW-0732">Signal</keyword>
<feature type="chain" id="PRO_5047447836" evidence="1">
    <location>
        <begin position="24"/>
        <end position="132"/>
    </location>
</feature>
<keyword evidence="3" id="KW-1185">Reference proteome</keyword>
<dbReference type="EMBL" id="JAGGKX010000001">
    <property type="protein sequence ID" value="MBP1967993.1"/>
    <property type="molecule type" value="Genomic_DNA"/>
</dbReference>
<keyword evidence="2" id="KW-0378">Hydrolase</keyword>